<dbReference type="InterPro" id="IPR027417">
    <property type="entry name" value="P-loop_NTPase"/>
</dbReference>
<feature type="compositionally biased region" description="Basic residues" evidence="11">
    <location>
        <begin position="238"/>
        <end position="253"/>
    </location>
</feature>
<dbReference type="InterPro" id="IPR049730">
    <property type="entry name" value="SNF2/RAD54-like_C"/>
</dbReference>
<keyword evidence="5" id="KW-0378">Hydrolase</keyword>
<feature type="domain" description="Helicase ATP-binding" evidence="12">
    <location>
        <begin position="406"/>
        <end position="580"/>
    </location>
</feature>
<dbReference type="FunFam" id="3.40.50.10810:FF:000094">
    <property type="entry name" value="DNA excision repair protein ERCC-6"/>
    <property type="match status" value="1"/>
</dbReference>
<comment type="function">
    <text evidence="8">Involved in mitotic DNA repair and meiotic recombination. Functions in the recombinational DNA repair pathway. Essential for interhomolog gene conversion (GC), but may have a less important role in intersister GC than spn-A/Rad51. In the presence of DNA, spn-A/Rad51 enhances the ATPase activity of okr/Rad54.</text>
</comment>
<dbReference type="GO" id="GO:0005524">
    <property type="term" value="F:ATP binding"/>
    <property type="evidence" value="ECO:0007669"/>
    <property type="project" value="InterPro"/>
</dbReference>
<dbReference type="InterPro" id="IPR038718">
    <property type="entry name" value="SNF2-like_sf"/>
</dbReference>
<keyword evidence="4" id="KW-0498">Mitosis</keyword>
<dbReference type="GO" id="GO:0006283">
    <property type="term" value="P:transcription-coupled nucleotide-excision repair"/>
    <property type="evidence" value="ECO:0007669"/>
    <property type="project" value="TreeGrafter"/>
</dbReference>
<evidence type="ECO:0000256" key="6">
    <source>
        <dbReference type="ARBA" id="ARBA00023254"/>
    </source>
</evidence>
<evidence type="ECO:0000313" key="14">
    <source>
        <dbReference type="EMBL" id="CAD7456218.1"/>
    </source>
</evidence>
<dbReference type="Gene3D" id="3.40.50.300">
    <property type="entry name" value="P-loop containing nucleotide triphosphate hydrolases"/>
    <property type="match status" value="1"/>
</dbReference>
<dbReference type="PROSITE" id="PS51194">
    <property type="entry name" value="HELICASE_CTER"/>
    <property type="match status" value="1"/>
</dbReference>
<sequence>MLRNILESSASTAISVDASEVIEEIVSLEENTGEVSDAKDPNEDVFCIDLSSIKAVSQVDQAAELQALNLSVYDQEVLEQSVLQQVDLALEKRQLEQTRTRLDKAIKDVCHEIRSCQQQQKKTREVLSTGGSKGQDIETRHKKLTALRAQLASLKEKRAKQTEDVLHVGETETEHKIRLGEMTPFGTTLGSAVSSIRSEGLTEFEKYLQRQEQLQKSRTKDLEKRGKLEDQSKEHRPAPKRRIPQPHKGRKKEKLGTTTSEVYRGKSQSAGPLLSEQTALEDSDYVPSEGEWAALECEEDLTVVKKSPRKAKDSKVRRKRAASSRPEDWGSDDSDWEYSDDESRAKRRSRCESFRLYEVWGKKEIDDGNVEDYQERLKMLEGQGHDVCPPHELGEGYQKVGVQWLWELNQQRCGGILGDEMGLGKTVQIIALLAGLSYSKLVSKQAGIRGLGPTLIVCPTTVMHQWVKEFHTWWPPLRVAVLHVSGSYTGKREHLIGSIISKGGILVTSYVGVVQHKTSLLARNWHYLILDEGHKIRNPDAQVTLAVKQFCTPHRLILSGSPMQNSLKELWSLFDFVFPGKLGTLPVFLAQLAVPITEGGYANASEVQVATAYKCASVLRDTIAPYLLRRMKTDVGTHISLPPKSEQVLFCRLTEEQRRYYKAYLESGEVERILKGTAQIFVGLIALRKICNHPDLFSGGNKLFTWESEDCLKEEDRFGYWSKAGKMLVVKSLLKIWYKQGHRVLLFTQSRQVSLLLSLVQAGTQVSLLLSLVQAGTQVSLLLPLVQAGTQVSLLLSLVQARTQVSLLLPLVQARTQDPQYFVFLLTTRVGGLGVNLTGADRVVIYDPDWNPATDTQARERAWRIGQRNRVTVYRLITAGTIEEKMYHRQIFKQFLANKVLSDPRQRRFFKTNDLFELFTLKESDQDGSTETAAIFAGTGSEVKVKPKSRSRDKTNKHAQEHVCKLTSLSKPMDFSSFSSTLSVSKIDDMKRMAQRLNREFTDRRAALPSSNATEPSICNTVEPPSCNATELPNCDIIAPPSCDATESPNCDIIASPSCDATESPNIESPNCDIIESPSCDATESPNCDIIASPSCDATESPNCEYYSVTELRRYRITEQQPYKVAEWQLYRVPQLQPQTTAHAT</sequence>
<evidence type="ECO:0000256" key="5">
    <source>
        <dbReference type="ARBA" id="ARBA00022801"/>
    </source>
</evidence>
<evidence type="ECO:0000256" key="8">
    <source>
        <dbReference type="ARBA" id="ARBA00024776"/>
    </source>
</evidence>
<evidence type="ECO:0000256" key="3">
    <source>
        <dbReference type="ARBA" id="ARBA00022618"/>
    </source>
</evidence>
<evidence type="ECO:0000256" key="1">
    <source>
        <dbReference type="ARBA" id="ARBA00011467"/>
    </source>
</evidence>
<dbReference type="GO" id="GO:0005634">
    <property type="term" value="C:nucleus"/>
    <property type="evidence" value="ECO:0007669"/>
    <property type="project" value="TreeGrafter"/>
</dbReference>
<evidence type="ECO:0000256" key="10">
    <source>
        <dbReference type="SAM" id="Coils"/>
    </source>
</evidence>
<evidence type="ECO:0000256" key="7">
    <source>
        <dbReference type="ARBA" id="ARBA00023306"/>
    </source>
</evidence>
<dbReference type="GO" id="GO:0016787">
    <property type="term" value="F:hydrolase activity"/>
    <property type="evidence" value="ECO:0007669"/>
    <property type="project" value="UniProtKB-KW"/>
</dbReference>
<dbReference type="SMART" id="SM00487">
    <property type="entry name" value="DEXDc"/>
    <property type="match status" value="1"/>
</dbReference>
<dbReference type="InterPro" id="IPR059240">
    <property type="entry name" value="cc_ERCC-6_N"/>
</dbReference>
<protein>
    <recommendedName>
        <fullName evidence="2">DNA repair and recombination protein RAD54-like</fullName>
    </recommendedName>
    <alternativeName>
        <fullName evidence="9">Protein okra</fullName>
    </alternativeName>
</protein>
<evidence type="ECO:0000256" key="4">
    <source>
        <dbReference type="ARBA" id="ARBA00022776"/>
    </source>
</evidence>
<feature type="region of interest" description="Disordered" evidence="11">
    <location>
        <begin position="306"/>
        <end position="342"/>
    </location>
</feature>
<dbReference type="InterPro" id="IPR000330">
    <property type="entry name" value="SNF2_N"/>
</dbReference>
<dbReference type="CDD" id="cd21397">
    <property type="entry name" value="cc_ERCC-6_N"/>
    <property type="match status" value="1"/>
</dbReference>
<dbReference type="InterPro" id="IPR001650">
    <property type="entry name" value="Helicase_C-like"/>
</dbReference>
<dbReference type="InterPro" id="IPR014001">
    <property type="entry name" value="Helicase_ATP-bd"/>
</dbReference>
<feature type="domain" description="Helicase C-terminal" evidence="13">
    <location>
        <begin position="729"/>
        <end position="916"/>
    </location>
</feature>
<comment type="subunit">
    <text evidence="1">Interacts (via N-terminus) with spn-A/Rad51.</text>
</comment>
<evidence type="ECO:0000256" key="9">
    <source>
        <dbReference type="ARBA" id="ARBA00029956"/>
    </source>
</evidence>
<dbReference type="PANTHER" id="PTHR45629">
    <property type="entry name" value="SNF2/RAD54 FAMILY MEMBER"/>
    <property type="match status" value="1"/>
</dbReference>
<keyword evidence="3" id="KW-0132">Cell division</keyword>
<dbReference type="EMBL" id="OE001193">
    <property type="protein sequence ID" value="CAD7456218.1"/>
    <property type="molecule type" value="Genomic_DNA"/>
</dbReference>
<dbReference type="SUPFAM" id="SSF52540">
    <property type="entry name" value="P-loop containing nucleoside triphosphate hydrolases"/>
    <property type="match status" value="2"/>
</dbReference>
<dbReference type="AlphaFoldDB" id="A0A7R9IDP2"/>
<keyword evidence="7" id="KW-0131">Cell cycle</keyword>
<dbReference type="GO" id="GO:0008094">
    <property type="term" value="F:ATP-dependent activity, acting on DNA"/>
    <property type="evidence" value="ECO:0007669"/>
    <property type="project" value="TreeGrafter"/>
</dbReference>
<dbReference type="GO" id="GO:0051321">
    <property type="term" value="P:meiotic cell cycle"/>
    <property type="evidence" value="ECO:0007669"/>
    <property type="project" value="UniProtKB-KW"/>
</dbReference>
<keyword evidence="10" id="KW-0175">Coiled coil</keyword>
<feature type="coiled-coil region" evidence="10">
    <location>
        <begin position="137"/>
        <end position="164"/>
    </location>
</feature>
<reference evidence="14" key="1">
    <citation type="submission" date="2020-11" db="EMBL/GenBank/DDBJ databases">
        <authorList>
            <person name="Tran Van P."/>
        </authorList>
    </citation>
    <scope>NUCLEOTIDE SEQUENCE</scope>
</reference>
<proteinExistence type="predicted"/>
<gene>
    <name evidence="14" type="ORF">TTEB3V08_LOCUS4253</name>
</gene>
<dbReference type="GO" id="GO:0051301">
    <property type="term" value="P:cell division"/>
    <property type="evidence" value="ECO:0007669"/>
    <property type="project" value="UniProtKB-KW"/>
</dbReference>
<dbReference type="InterPro" id="IPR050496">
    <property type="entry name" value="SNF2_RAD54_helicase_repair"/>
</dbReference>
<dbReference type="SMART" id="SM00490">
    <property type="entry name" value="HELICc"/>
    <property type="match status" value="1"/>
</dbReference>
<keyword evidence="6" id="KW-0469">Meiosis</keyword>
<feature type="region of interest" description="Disordered" evidence="11">
    <location>
        <begin position="212"/>
        <end position="286"/>
    </location>
</feature>
<dbReference type="PROSITE" id="PS51192">
    <property type="entry name" value="HELICASE_ATP_BIND_1"/>
    <property type="match status" value="1"/>
</dbReference>
<dbReference type="Gene3D" id="3.40.50.10810">
    <property type="entry name" value="Tandem AAA-ATPase domain"/>
    <property type="match status" value="1"/>
</dbReference>
<feature type="compositionally biased region" description="Basic and acidic residues" evidence="11">
    <location>
        <begin position="212"/>
        <end position="237"/>
    </location>
</feature>
<evidence type="ECO:0000256" key="2">
    <source>
        <dbReference type="ARBA" id="ARBA00015341"/>
    </source>
</evidence>
<dbReference type="Pfam" id="PF00271">
    <property type="entry name" value="Helicase_C"/>
    <property type="match status" value="1"/>
</dbReference>
<feature type="compositionally biased region" description="Acidic residues" evidence="11">
    <location>
        <begin position="329"/>
        <end position="340"/>
    </location>
</feature>
<accession>A0A7R9IDP2</accession>
<name>A0A7R9IDP2_9NEOP</name>
<dbReference type="CDD" id="cd18793">
    <property type="entry name" value="SF2_C_SNF"/>
    <property type="match status" value="1"/>
</dbReference>
<feature type="compositionally biased region" description="Polar residues" evidence="11">
    <location>
        <begin position="256"/>
        <end position="278"/>
    </location>
</feature>
<dbReference type="Pfam" id="PF00176">
    <property type="entry name" value="SNF2-rel_dom"/>
    <property type="match status" value="1"/>
</dbReference>
<dbReference type="PANTHER" id="PTHR45629:SF7">
    <property type="entry name" value="DNA EXCISION REPAIR PROTEIN ERCC-6-RELATED"/>
    <property type="match status" value="1"/>
</dbReference>
<evidence type="ECO:0000256" key="11">
    <source>
        <dbReference type="SAM" id="MobiDB-lite"/>
    </source>
</evidence>
<evidence type="ECO:0000259" key="13">
    <source>
        <dbReference type="PROSITE" id="PS51194"/>
    </source>
</evidence>
<dbReference type="CDD" id="cd18000">
    <property type="entry name" value="DEXHc_ERCC6"/>
    <property type="match status" value="1"/>
</dbReference>
<evidence type="ECO:0000259" key="12">
    <source>
        <dbReference type="PROSITE" id="PS51192"/>
    </source>
</evidence>
<organism evidence="14">
    <name type="scientific">Timema tahoe</name>
    <dbReference type="NCBI Taxonomy" id="61484"/>
    <lineage>
        <taxon>Eukaryota</taxon>
        <taxon>Metazoa</taxon>
        <taxon>Ecdysozoa</taxon>
        <taxon>Arthropoda</taxon>
        <taxon>Hexapoda</taxon>
        <taxon>Insecta</taxon>
        <taxon>Pterygota</taxon>
        <taxon>Neoptera</taxon>
        <taxon>Polyneoptera</taxon>
        <taxon>Phasmatodea</taxon>
        <taxon>Timematodea</taxon>
        <taxon>Timematoidea</taxon>
        <taxon>Timematidae</taxon>
        <taxon>Timema</taxon>
    </lineage>
</organism>